<sequence length="267" mass="30240">MKVKINAYLIVVLAVFFSIFSSFNATANLLISPTRIVFDERTRTAKVHIINNSDERRTYRLGWQEKAAKPSGGYEDLPALTDSSLSPMVRMSPSQLTLAPGERQVVKLAIRKRKDLKAQEYRSHLQFKALPNQKALSQKQLGININMVLSYSIPVLYRAEKNTPTISITGVQVQQLDSLRVSLEKSGNYSSFGQFEVWFTPQNSDEPQRVAVQPHTSIYAELQNAMVELRVIEGFKFNQKGTIKVNYIGQQEYTGHTFAQYSVPFSL</sequence>
<dbReference type="EMBL" id="JABBPG010000003">
    <property type="protein sequence ID" value="NOU50748.1"/>
    <property type="molecule type" value="Genomic_DNA"/>
</dbReference>
<dbReference type="PANTHER" id="PTHR30251">
    <property type="entry name" value="PILUS ASSEMBLY CHAPERONE"/>
    <property type="match status" value="1"/>
</dbReference>
<proteinExistence type="predicted"/>
<dbReference type="RefSeq" id="WP_171625826.1">
    <property type="nucleotide sequence ID" value="NZ_JABBPG010000003.1"/>
</dbReference>
<reference evidence="3 4" key="1">
    <citation type="submission" date="2020-04" db="EMBL/GenBank/DDBJ databases">
        <title>Pseudoalteromonas caenipelagi sp. nov., isolated from a tidal flat.</title>
        <authorList>
            <person name="Park S."/>
            <person name="Yoon J.-H."/>
        </authorList>
    </citation>
    <scope>NUCLEOTIDE SEQUENCE [LARGE SCALE GENOMIC DNA]</scope>
    <source>
        <strain evidence="3 4">JBTF-M23</strain>
    </source>
</reference>
<dbReference type="GO" id="GO:0071555">
    <property type="term" value="P:cell wall organization"/>
    <property type="evidence" value="ECO:0007669"/>
    <property type="project" value="InterPro"/>
</dbReference>
<dbReference type="InterPro" id="IPR050643">
    <property type="entry name" value="Periplasmic_pilus_chap"/>
</dbReference>
<protein>
    <submittedName>
        <fullName evidence="3">Molecular chaperone</fullName>
    </submittedName>
</protein>
<accession>A0A849VD59</accession>
<name>A0A849VD59_9GAMM</name>
<feature type="signal peptide" evidence="1">
    <location>
        <begin position="1"/>
        <end position="27"/>
    </location>
</feature>
<evidence type="ECO:0000256" key="1">
    <source>
        <dbReference type="SAM" id="SignalP"/>
    </source>
</evidence>
<organism evidence="3 4">
    <name type="scientific">Pseudoalteromonas caenipelagi</name>
    <dbReference type="NCBI Taxonomy" id="2726988"/>
    <lineage>
        <taxon>Bacteria</taxon>
        <taxon>Pseudomonadati</taxon>
        <taxon>Pseudomonadota</taxon>
        <taxon>Gammaproteobacteria</taxon>
        <taxon>Alteromonadales</taxon>
        <taxon>Pseudoalteromonadaceae</taxon>
        <taxon>Pseudoalteromonas</taxon>
    </lineage>
</organism>
<dbReference type="PANTHER" id="PTHR30251:SF4">
    <property type="entry name" value="SLR1668 PROTEIN"/>
    <property type="match status" value="1"/>
</dbReference>
<comment type="caution">
    <text evidence="3">The sequence shown here is derived from an EMBL/GenBank/DDBJ whole genome shotgun (WGS) entry which is preliminary data.</text>
</comment>
<keyword evidence="1" id="KW-0732">Signal</keyword>
<dbReference type="GO" id="GO:0030288">
    <property type="term" value="C:outer membrane-bounded periplasmic space"/>
    <property type="evidence" value="ECO:0007669"/>
    <property type="project" value="InterPro"/>
</dbReference>
<dbReference type="SUPFAM" id="SSF49354">
    <property type="entry name" value="PapD-like"/>
    <property type="match status" value="1"/>
</dbReference>
<dbReference type="AlphaFoldDB" id="A0A849VD59"/>
<evidence type="ECO:0000259" key="2">
    <source>
        <dbReference type="Pfam" id="PF00345"/>
    </source>
</evidence>
<feature type="domain" description="Pili assembly chaperone N-terminal" evidence="2">
    <location>
        <begin position="31"/>
        <end position="158"/>
    </location>
</feature>
<gene>
    <name evidence="3" type="ORF">HG263_09410</name>
</gene>
<feature type="chain" id="PRO_5032684851" evidence="1">
    <location>
        <begin position="28"/>
        <end position="267"/>
    </location>
</feature>
<dbReference type="InterPro" id="IPR016147">
    <property type="entry name" value="Pili_assmbl_chaperone_N"/>
</dbReference>
<dbReference type="Pfam" id="PF00345">
    <property type="entry name" value="PapD_N"/>
    <property type="match status" value="1"/>
</dbReference>
<dbReference type="InterPro" id="IPR008962">
    <property type="entry name" value="PapD-like_sf"/>
</dbReference>
<dbReference type="Proteomes" id="UP000586305">
    <property type="component" value="Unassembled WGS sequence"/>
</dbReference>
<dbReference type="Gene3D" id="2.60.40.10">
    <property type="entry name" value="Immunoglobulins"/>
    <property type="match status" value="1"/>
</dbReference>
<dbReference type="InterPro" id="IPR013783">
    <property type="entry name" value="Ig-like_fold"/>
</dbReference>
<keyword evidence="4" id="KW-1185">Reference proteome</keyword>
<evidence type="ECO:0000313" key="3">
    <source>
        <dbReference type="EMBL" id="NOU50748.1"/>
    </source>
</evidence>
<evidence type="ECO:0000313" key="4">
    <source>
        <dbReference type="Proteomes" id="UP000586305"/>
    </source>
</evidence>